<name>A0ACC3CV59_9PEZI</name>
<dbReference type="Proteomes" id="UP001186974">
    <property type="component" value="Unassembled WGS sequence"/>
</dbReference>
<dbReference type="EMBL" id="JAWDJW010010980">
    <property type="protein sequence ID" value="KAK3045141.1"/>
    <property type="molecule type" value="Genomic_DNA"/>
</dbReference>
<keyword evidence="2" id="KW-1185">Reference proteome</keyword>
<protein>
    <submittedName>
        <fullName evidence="1">Uncharacterized protein</fullName>
    </submittedName>
</protein>
<accession>A0ACC3CV59</accession>
<proteinExistence type="predicted"/>
<evidence type="ECO:0000313" key="1">
    <source>
        <dbReference type="EMBL" id="KAK3045141.1"/>
    </source>
</evidence>
<gene>
    <name evidence="1" type="ORF">LTS18_014477</name>
</gene>
<reference evidence="1" key="1">
    <citation type="submission" date="2024-09" db="EMBL/GenBank/DDBJ databases">
        <title>Black Yeasts Isolated from many extreme environments.</title>
        <authorList>
            <person name="Coleine C."/>
            <person name="Stajich J.E."/>
            <person name="Selbmann L."/>
        </authorList>
    </citation>
    <scope>NUCLEOTIDE SEQUENCE</scope>
    <source>
        <strain evidence="1">CCFEE 5737</strain>
    </source>
</reference>
<sequence>ETFFSYFQKRPEVGMRFGGMMEAVAGGKPMWAEYYPVQERLKSTTSDDEVLVVDIGGGKGHDIAGFKARNPELKGRLILQELPYLASKVKLEGIETMAHDFNTEQPVKGAQAYFMHQIMQDYNDDTCIHILKQIVPAMRSGHSKLLICDLILSNRDAHWLTTTLDLELMQVLASRSRTENEFRKIVEAAGLTISGIYKHPQGYDSVIEAVLP</sequence>
<comment type="caution">
    <text evidence="1">The sequence shown here is derived from an EMBL/GenBank/DDBJ whole genome shotgun (WGS) entry which is preliminary data.</text>
</comment>
<feature type="non-terminal residue" evidence="1">
    <location>
        <position position="1"/>
    </location>
</feature>
<evidence type="ECO:0000313" key="2">
    <source>
        <dbReference type="Proteomes" id="UP001186974"/>
    </source>
</evidence>
<organism evidence="1 2">
    <name type="scientific">Coniosporium uncinatum</name>
    <dbReference type="NCBI Taxonomy" id="93489"/>
    <lineage>
        <taxon>Eukaryota</taxon>
        <taxon>Fungi</taxon>
        <taxon>Dikarya</taxon>
        <taxon>Ascomycota</taxon>
        <taxon>Pezizomycotina</taxon>
        <taxon>Dothideomycetes</taxon>
        <taxon>Dothideomycetes incertae sedis</taxon>
        <taxon>Coniosporium</taxon>
    </lineage>
</organism>